<reference evidence="1 2" key="1">
    <citation type="submission" date="2020-08" db="EMBL/GenBank/DDBJ databases">
        <title>Sequencing the genomes of 1000 actinobacteria strains.</title>
        <authorList>
            <person name="Klenk H.-P."/>
        </authorList>
    </citation>
    <scope>NUCLEOTIDE SEQUENCE [LARGE SCALE GENOMIC DNA]</scope>
    <source>
        <strain evidence="1 2">DSM 45486</strain>
    </source>
</reference>
<dbReference type="RefSeq" id="WP_184916297.1">
    <property type="nucleotide sequence ID" value="NZ_JACHMO010000001.1"/>
</dbReference>
<comment type="caution">
    <text evidence="1">The sequence shown here is derived from an EMBL/GenBank/DDBJ whole genome shotgun (WGS) entry which is preliminary data.</text>
</comment>
<proteinExistence type="predicted"/>
<evidence type="ECO:0000313" key="1">
    <source>
        <dbReference type="EMBL" id="MBB5801007.1"/>
    </source>
</evidence>
<evidence type="ECO:0000313" key="2">
    <source>
        <dbReference type="Proteomes" id="UP000552097"/>
    </source>
</evidence>
<keyword evidence="2" id="KW-1185">Reference proteome</keyword>
<gene>
    <name evidence="1" type="ORF">F4560_000775</name>
</gene>
<organism evidence="1 2">
    <name type="scientific">Saccharothrix ecbatanensis</name>
    <dbReference type="NCBI Taxonomy" id="1105145"/>
    <lineage>
        <taxon>Bacteria</taxon>
        <taxon>Bacillati</taxon>
        <taxon>Actinomycetota</taxon>
        <taxon>Actinomycetes</taxon>
        <taxon>Pseudonocardiales</taxon>
        <taxon>Pseudonocardiaceae</taxon>
        <taxon>Saccharothrix</taxon>
    </lineage>
</organism>
<protein>
    <submittedName>
        <fullName evidence="1">Uncharacterized protein</fullName>
    </submittedName>
</protein>
<name>A0A7W9HEW7_9PSEU</name>
<dbReference type="EMBL" id="JACHMO010000001">
    <property type="protein sequence ID" value="MBB5801007.1"/>
    <property type="molecule type" value="Genomic_DNA"/>
</dbReference>
<accession>A0A7W9HEW7</accession>
<dbReference type="AlphaFoldDB" id="A0A7W9HEW7"/>
<dbReference type="Proteomes" id="UP000552097">
    <property type="component" value="Unassembled WGS sequence"/>
</dbReference>
<sequence length="132" mass="14138">MIGRRACNGVELHPGQIQDDINIVLGYAPLSLIEAARFIGSYSGDPVLGDHWVPVLGGAGGDVYAAVWGSNGNVRVAGVLVGEETEVEFGSLENMVAVFNECYRRGVYFVNGQGHLTMDADLYDDVYEAAVE</sequence>